<protein>
    <submittedName>
        <fullName evidence="7">CD225/dispanin family protein</fullName>
    </submittedName>
</protein>
<dbReference type="EMBL" id="JAKGSG010000046">
    <property type="protein sequence ID" value="MCF4122643.1"/>
    <property type="molecule type" value="Genomic_DNA"/>
</dbReference>
<evidence type="ECO:0000256" key="6">
    <source>
        <dbReference type="SAM" id="Phobius"/>
    </source>
</evidence>
<feature type="transmembrane region" description="Helical" evidence="6">
    <location>
        <begin position="91"/>
        <end position="109"/>
    </location>
</feature>
<organism evidence="7 8">
    <name type="scientific">Antribacter soli</name>
    <dbReference type="NCBI Taxonomy" id="2910976"/>
    <lineage>
        <taxon>Bacteria</taxon>
        <taxon>Bacillati</taxon>
        <taxon>Actinomycetota</taxon>
        <taxon>Actinomycetes</taxon>
        <taxon>Micrococcales</taxon>
        <taxon>Promicromonosporaceae</taxon>
        <taxon>Antribacter</taxon>
    </lineage>
</organism>
<dbReference type="Proteomes" id="UP001165405">
    <property type="component" value="Unassembled WGS sequence"/>
</dbReference>
<accession>A0AA41QFR2</accession>
<sequence>MTDPFAPPSPQEPRGPRETPEQPTEKVDYEQPTTPLPYTTGSAPETPSTYPAGGEPVPPAGPPYGTTPYGTAPYGAGPYQATPASPTDGRGWVIAAFLLFWPLGIAALFPSLRASRAIGAGDLRTAAAEATTAKKRGIIAIIVFAAASVLSVFLWVVVFAALYSQVGDLEDAFSDPYATEDTADDTFTEEEPVVTGDPVSLEELALGDCLTGVSLWFEVPETVGRVPCDEPHSGEVYASFPVSSAEYESEDAMDTAIDERCYAEFNTFVGMDYYDSELDYWVAPGAISGDVTTVGCIVGSYSGDTITGTLQGANY</sequence>
<dbReference type="AlphaFoldDB" id="A0AA41QFR2"/>
<feature type="compositionally biased region" description="Polar residues" evidence="5">
    <location>
        <begin position="31"/>
        <end position="49"/>
    </location>
</feature>
<dbReference type="GO" id="GO:0016020">
    <property type="term" value="C:membrane"/>
    <property type="evidence" value="ECO:0007669"/>
    <property type="project" value="UniProtKB-SubCell"/>
</dbReference>
<feature type="region of interest" description="Disordered" evidence="5">
    <location>
        <begin position="1"/>
        <end position="69"/>
    </location>
</feature>
<gene>
    <name evidence="7" type="ORF">L1785_16820</name>
</gene>
<dbReference type="RefSeq" id="WP_236090442.1">
    <property type="nucleotide sequence ID" value="NZ_JAKGSG010000046.1"/>
</dbReference>
<evidence type="ECO:0000256" key="3">
    <source>
        <dbReference type="ARBA" id="ARBA00022989"/>
    </source>
</evidence>
<name>A0AA41QFR2_9MICO</name>
<proteinExistence type="predicted"/>
<evidence type="ECO:0000313" key="7">
    <source>
        <dbReference type="EMBL" id="MCF4122643.1"/>
    </source>
</evidence>
<comment type="subcellular location">
    <subcellularLocation>
        <location evidence="1">Membrane</location>
    </subcellularLocation>
</comment>
<feature type="transmembrane region" description="Helical" evidence="6">
    <location>
        <begin position="138"/>
        <end position="163"/>
    </location>
</feature>
<comment type="caution">
    <text evidence="7">The sequence shown here is derived from an EMBL/GenBank/DDBJ whole genome shotgun (WGS) entry which is preliminary data.</text>
</comment>
<evidence type="ECO:0000256" key="5">
    <source>
        <dbReference type="SAM" id="MobiDB-lite"/>
    </source>
</evidence>
<feature type="compositionally biased region" description="Pro residues" evidence="5">
    <location>
        <begin position="1"/>
        <end position="13"/>
    </location>
</feature>
<dbReference type="Pfam" id="PF04505">
    <property type="entry name" value="CD225"/>
    <property type="match status" value="1"/>
</dbReference>
<evidence type="ECO:0000256" key="4">
    <source>
        <dbReference type="ARBA" id="ARBA00023136"/>
    </source>
</evidence>
<evidence type="ECO:0000313" key="8">
    <source>
        <dbReference type="Proteomes" id="UP001165405"/>
    </source>
</evidence>
<keyword evidence="2 6" id="KW-0812">Transmembrane</keyword>
<reference evidence="7" key="1">
    <citation type="submission" date="2022-01" db="EMBL/GenBank/DDBJ databases">
        <title>Antribacter sp. nov., isolated from Guizhou of China.</title>
        <authorList>
            <person name="Chengliang C."/>
            <person name="Ya Z."/>
        </authorList>
    </citation>
    <scope>NUCLEOTIDE SEQUENCE</scope>
    <source>
        <strain evidence="7">KLBMP 9083</strain>
    </source>
</reference>
<evidence type="ECO:0000256" key="2">
    <source>
        <dbReference type="ARBA" id="ARBA00022692"/>
    </source>
</evidence>
<dbReference type="InterPro" id="IPR007593">
    <property type="entry name" value="CD225/Dispanin_fam"/>
</dbReference>
<feature type="compositionally biased region" description="Basic and acidic residues" evidence="5">
    <location>
        <begin position="14"/>
        <end position="29"/>
    </location>
</feature>
<keyword evidence="4 6" id="KW-0472">Membrane</keyword>
<keyword evidence="3 6" id="KW-1133">Transmembrane helix</keyword>
<keyword evidence="8" id="KW-1185">Reference proteome</keyword>
<evidence type="ECO:0000256" key="1">
    <source>
        <dbReference type="ARBA" id="ARBA00004370"/>
    </source>
</evidence>